<dbReference type="EMBL" id="FOUP01000007">
    <property type="protein sequence ID" value="SFN88586.1"/>
    <property type="molecule type" value="Genomic_DNA"/>
</dbReference>
<feature type="compositionally biased region" description="Low complexity" evidence="1">
    <location>
        <begin position="27"/>
        <end position="42"/>
    </location>
</feature>
<dbReference type="EMBL" id="RBXX01000002">
    <property type="protein sequence ID" value="RKT88800.1"/>
    <property type="molecule type" value="Genomic_DNA"/>
</dbReference>
<organism evidence="3 4">
    <name type="scientific">Saccharopolyspora antimicrobica</name>
    <dbReference type="NCBI Taxonomy" id="455193"/>
    <lineage>
        <taxon>Bacteria</taxon>
        <taxon>Bacillati</taxon>
        <taxon>Actinomycetota</taxon>
        <taxon>Actinomycetes</taxon>
        <taxon>Pseudonocardiales</taxon>
        <taxon>Pseudonocardiaceae</taxon>
        <taxon>Saccharopolyspora</taxon>
    </lineage>
</organism>
<name>A0A1I5CNY8_9PSEU</name>
<dbReference type="Proteomes" id="UP000270697">
    <property type="component" value="Unassembled WGS sequence"/>
</dbReference>
<evidence type="ECO:0000313" key="2">
    <source>
        <dbReference type="EMBL" id="RKT88800.1"/>
    </source>
</evidence>
<dbReference type="RefSeq" id="WP_093154878.1">
    <property type="nucleotide sequence ID" value="NZ_FOUP01000007.1"/>
</dbReference>
<feature type="region of interest" description="Disordered" evidence="1">
    <location>
        <begin position="1"/>
        <end position="61"/>
    </location>
</feature>
<sequence length="61" mass="6237">MAAVDDIARNTPAAHEQTSPEPGAENPAPASRCRSAVSSRAVEGVHWEPKPSTAGSVTVAL</sequence>
<proteinExistence type="predicted"/>
<evidence type="ECO:0000256" key="1">
    <source>
        <dbReference type="SAM" id="MobiDB-lite"/>
    </source>
</evidence>
<evidence type="ECO:0000313" key="4">
    <source>
        <dbReference type="Proteomes" id="UP000199398"/>
    </source>
</evidence>
<dbReference type="STRING" id="455193.SAMN05421805_107240"/>
<accession>A0A1I5CNY8</accession>
<protein>
    <submittedName>
        <fullName evidence="3">Uncharacterized protein</fullName>
    </submittedName>
</protein>
<evidence type="ECO:0000313" key="3">
    <source>
        <dbReference type="EMBL" id="SFN88586.1"/>
    </source>
</evidence>
<gene>
    <name evidence="2" type="ORF">ATL45_7239</name>
    <name evidence="3" type="ORF">SAMN05421805_107240</name>
</gene>
<dbReference type="Proteomes" id="UP000199398">
    <property type="component" value="Unassembled WGS sequence"/>
</dbReference>
<reference evidence="2 5" key="2">
    <citation type="submission" date="2018-10" db="EMBL/GenBank/DDBJ databases">
        <title>Sequencing the genomes of 1000 actinobacteria strains.</title>
        <authorList>
            <person name="Klenk H.-P."/>
        </authorList>
    </citation>
    <scope>NUCLEOTIDE SEQUENCE [LARGE SCALE GENOMIC DNA]</scope>
    <source>
        <strain evidence="2 5">DSM 45119</strain>
    </source>
</reference>
<reference evidence="3 4" key="1">
    <citation type="submission" date="2016-10" db="EMBL/GenBank/DDBJ databases">
        <authorList>
            <person name="de Groot N.N."/>
        </authorList>
    </citation>
    <scope>NUCLEOTIDE SEQUENCE [LARGE SCALE GENOMIC DNA]</scope>
    <source>
        <strain evidence="3 4">CPCC 201259</strain>
    </source>
</reference>
<dbReference type="AlphaFoldDB" id="A0A1I5CNY8"/>
<evidence type="ECO:0000313" key="5">
    <source>
        <dbReference type="Proteomes" id="UP000270697"/>
    </source>
</evidence>
<keyword evidence="5" id="KW-1185">Reference proteome</keyword>